<gene>
    <name evidence="2" type="ORF">FKY71_05485</name>
</gene>
<evidence type="ECO:0000313" key="3">
    <source>
        <dbReference type="Proteomes" id="UP000315400"/>
    </source>
</evidence>
<reference evidence="2 3" key="1">
    <citation type="submission" date="2019-06" db="EMBL/GenBank/DDBJ databases">
        <title>Metagenome assembled Genome of Spiribacter salinus SL48-SHIP from the microbial mat of Salt Lake 48 (Novosibirsk region, Russia).</title>
        <authorList>
            <person name="Shipova A."/>
            <person name="Rozanov A.S."/>
            <person name="Bryanskaya A.V."/>
            <person name="Peltek S.E."/>
        </authorList>
    </citation>
    <scope>NUCLEOTIDE SEQUENCE [LARGE SCALE GENOMIC DNA]</scope>
    <source>
        <strain evidence="2">SL48-SHIP-2</strain>
    </source>
</reference>
<comment type="caution">
    <text evidence="2">The sequence shown here is derived from an EMBL/GenBank/DDBJ whole genome shotgun (WGS) entry which is preliminary data.</text>
</comment>
<dbReference type="PANTHER" id="PTHR23419:SF8">
    <property type="entry name" value="FI09726P"/>
    <property type="match status" value="1"/>
</dbReference>
<dbReference type="PANTHER" id="PTHR23419">
    <property type="entry name" value="DIVALENT CATION TOLERANCE CUTA-RELATED"/>
    <property type="match status" value="1"/>
</dbReference>
<protein>
    <submittedName>
        <fullName evidence="2">Divalent-cation tolerance protein CutA</fullName>
    </submittedName>
</protein>
<evidence type="ECO:0000256" key="1">
    <source>
        <dbReference type="ARBA" id="ARBA00010169"/>
    </source>
</evidence>
<organism evidence="2 3">
    <name type="scientific">Spiribacter salinus</name>
    <dbReference type="NCBI Taxonomy" id="1335746"/>
    <lineage>
        <taxon>Bacteria</taxon>
        <taxon>Pseudomonadati</taxon>
        <taxon>Pseudomonadota</taxon>
        <taxon>Gammaproteobacteria</taxon>
        <taxon>Chromatiales</taxon>
        <taxon>Ectothiorhodospiraceae</taxon>
        <taxon>Spiribacter</taxon>
    </lineage>
</organism>
<name>A0A540VTD9_9GAMM</name>
<proteinExistence type="inferred from homology"/>
<dbReference type="Pfam" id="PF03091">
    <property type="entry name" value="CutA1"/>
    <property type="match status" value="1"/>
</dbReference>
<dbReference type="InterPro" id="IPR015867">
    <property type="entry name" value="N-reg_PII/ATP_PRibTrfase_C"/>
</dbReference>
<dbReference type="GO" id="GO:0010038">
    <property type="term" value="P:response to metal ion"/>
    <property type="evidence" value="ECO:0007669"/>
    <property type="project" value="InterPro"/>
</dbReference>
<dbReference type="STRING" id="1260251.SPISAL_00625"/>
<comment type="similarity">
    <text evidence="1">Belongs to the CutA family.</text>
</comment>
<dbReference type="GO" id="GO:0005507">
    <property type="term" value="F:copper ion binding"/>
    <property type="evidence" value="ECO:0007669"/>
    <property type="project" value="TreeGrafter"/>
</dbReference>
<dbReference type="InterPro" id="IPR011322">
    <property type="entry name" value="N-reg_PII-like_a/b"/>
</dbReference>
<dbReference type="AlphaFoldDB" id="A0A540VTD9"/>
<dbReference type="SUPFAM" id="SSF54913">
    <property type="entry name" value="GlnB-like"/>
    <property type="match status" value="1"/>
</dbReference>
<dbReference type="Proteomes" id="UP000315400">
    <property type="component" value="Unassembled WGS sequence"/>
</dbReference>
<sequence length="108" mass="11953">MTRRLVTLTTCPNRAVADALADALVERRHAACVNIIPGLTSVYRWRGRVERDEEWLLVAKTTAAAYTGLEACILDLHPDELPEIVALPVETGLAGYLAWVGEETTHRQ</sequence>
<dbReference type="EMBL" id="VIFK01000027">
    <property type="protein sequence ID" value="TQF00019.1"/>
    <property type="molecule type" value="Genomic_DNA"/>
</dbReference>
<evidence type="ECO:0000313" key="2">
    <source>
        <dbReference type="EMBL" id="TQF00019.1"/>
    </source>
</evidence>
<dbReference type="Gene3D" id="3.30.70.120">
    <property type="match status" value="1"/>
</dbReference>
<dbReference type="InterPro" id="IPR004323">
    <property type="entry name" value="Ion_tolerance_CutA"/>
</dbReference>
<accession>A0A540VTD9</accession>